<feature type="domain" description="C2H2-type" evidence="2">
    <location>
        <begin position="21"/>
        <end position="44"/>
    </location>
</feature>
<dbReference type="Pfam" id="PF00096">
    <property type="entry name" value="zf-C2H2"/>
    <property type="match status" value="1"/>
</dbReference>
<dbReference type="PANTHER" id="PTHR33936:SF24">
    <property type="entry name" value="C2H2-TYPE DOMAIN-CONTAINING PROTEIN"/>
    <property type="match status" value="1"/>
</dbReference>
<name>A0AAQ4FFC2_AMBAM</name>
<protein>
    <recommendedName>
        <fullName evidence="2">C2H2-type domain-containing protein</fullName>
    </recommendedName>
</protein>
<proteinExistence type="predicted"/>
<dbReference type="GO" id="GO:0008270">
    <property type="term" value="F:zinc ion binding"/>
    <property type="evidence" value="ECO:0007669"/>
    <property type="project" value="UniProtKB-KW"/>
</dbReference>
<dbReference type="AlphaFoldDB" id="A0AAQ4FFC2"/>
<evidence type="ECO:0000313" key="3">
    <source>
        <dbReference type="EMBL" id="KAK8785358.1"/>
    </source>
</evidence>
<evidence type="ECO:0000256" key="1">
    <source>
        <dbReference type="PROSITE-ProRule" id="PRU00042"/>
    </source>
</evidence>
<dbReference type="PROSITE" id="PS50157">
    <property type="entry name" value="ZINC_FINGER_C2H2_2"/>
    <property type="match status" value="2"/>
</dbReference>
<keyword evidence="1" id="KW-0862">Zinc</keyword>
<keyword evidence="1" id="KW-0479">Metal-binding</keyword>
<dbReference type="InterPro" id="IPR036236">
    <property type="entry name" value="Znf_C2H2_sf"/>
</dbReference>
<gene>
    <name evidence="3" type="ORF">V5799_008278</name>
</gene>
<accession>A0AAQ4FFC2</accession>
<dbReference type="InterPro" id="IPR052797">
    <property type="entry name" value="RegFact_GeneExpr_CellDeath"/>
</dbReference>
<dbReference type="Proteomes" id="UP001321473">
    <property type="component" value="Unassembled WGS sequence"/>
</dbReference>
<keyword evidence="4" id="KW-1185">Reference proteome</keyword>
<dbReference type="InterPro" id="IPR013087">
    <property type="entry name" value="Znf_C2H2_type"/>
</dbReference>
<dbReference type="PANTHER" id="PTHR33936">
    <property type="entry name" value="PROTEIN CBG17840"/>
    <property type="match status" value="1"/>
</dbReference>
<evidence type="ECO:0000259" key="2">
    <source>
        <dbReference type="PROSITE" id="PS50157"/>
    </source>
</evidence>
<sequence length="218" mass="25089">MQTDVSAGAASATTGKNSERKWCKFCDKAFSNTSNLRKHVKNVHGEGALQHVKDEEALTMKVRSFSCDLCPKHFVILRDLRRHHVDEHNFEEEVENLVFDSNTEFCTWKDGEESRTCCHFIASTGRKESASSVFKRYLHCHRSGTHKELPIEQRQRQKKGQGSCRIGKHCFATLEVTEKDSKVYVVFQKKHYGHFNEVCHQRLSQDEARVLAAFVMQA</sequence>
<organism evidence="3 4">
    <name type="scientific">Amblyomma americanum</name>
    <name type="common">Lone star tick</name>
    <dbReference type="NCBI Taxonomy" id="6943"/>
    <lineage>
        <taxon>Eukaryota</taxon>
        <taxon>Metazoa</taxon>
        <taxon>Ecdysozoa</taxon>
        <taxon>Arthropoda</taxon>
        <taxon>Chelicerata</taxon>
        <taxon>Arachnida</taxon>
        <taxon>Acari</taxon>
        <taxon>Parasitiformes</taxon>
        <taxon>Ixodida</taxon>
        <taxon>Ixodoidea</taxon>
        <taxon>Ixodidae</taxon>
        <taxon>Amblyomminae</taxon>
        <taxon>Amblyomma</taxon>
    </lineage>
</organism>
<dbReference type="SUPFAM" id="SSF57667">
    <property type="entry name" value="beta-beta-alpha zinc fingers"/>
    <property type="match status" value="1"/>
</dbReference>
<dbReference type="EMBL" id="JARKHS020003639">
    <property type="protein sequence ID" value="KAK8785358.1"/>
    <property type="molecule type" value="Genomic_DNA"/>
</dbReference>
<feature type="domain" description="C2H2-type" evidence="2">
    <location>
        <begin position="65"/>
        <end position="93"/>
    </location>
</feature>
<evidence type="ECO:0000313" key="4">
    <source>
        <dbReference type="Proteomes" id="UP001321473"/>
    </source>
</evidence>
<dbReference type="SMART" id="SM00355">
    <property type="entry name" value="ZnF_C2H2"/>
    <property type="match status" value="2"/>
</dbReference>
<dbReference type="Gene3D" id="3.30.160.60">
    <property type="entry name" value="Classic Zinc Finger"/>
    <property type="match status" value="1"/>
</dbReference>
<reference evidence="3 4" key="1">
    <citation type="journal article" date="2023" name="Arcadia Sci">
        <title>De novo assembly of a long-read Amblyomma americanum tick genome.</title>
        <authorList>
            <person name="Chou S."/>
            <person name="Poskanzer K.E."/>
            <person name="Rollins M."/>
            <person name="Thuy-Boun P.S."/>
        </authorList>
    </citation>
    <scope>NUCLEOTIDE SEQUENCE [LARGE SCALE GENOMIC DNA]</scope>
    <source>
        <strain evidence="3">F_SG_1</strain>
        <tissue evidence="3">Salivary glands</tissue>
    </source>
</reference>
<dbReference type="PROSITE" id="PS00028">
    <property type="entry name" value="ZINC_FINGER_C2H2_1"/>
    <property type="match status" value="2"/>
</dbReference>
<keyword evidence="1" id="KW-0863">Zinc-finger</keyword>
<comment type="caution">
    <text evidence="3">The sequence shown here is derived from an EMBL/GenBank/DDBJ whole genome shotgun (WGS) entry which is preliminary data.</text>
</comment>